<protein>
    <recommendedName>
        <fullName evidence="4">4-alpha-glucanotransferase</fullName>
        <ecNumber evidence="3">2.4.1.25</ecNumber>
    </recommendedName>
    <alternativeName>
        <fullName evidence="8">Amylomaltase</fullName>
    </alternativeName>
    <alternativeName>
        <fullName evidence="9">Disproportionating enzyme</fullName>
    </alternativeName>
</protein>
<feature type="domain" description="MalQ N-terminal beta-sandwich" evidence="11">
    <location>
        <begin position="74"/>
        <end position="125"/>
    </location>
</feature>
<evidence type="ECO:0000313" key="13">
    <source>
        <dbReference type="Proteomes" id="UP000000492"/>
    </source>
</evidence>
<keyword evidence="5 12" id="KW-0328">Glycosyltransferase</keyword>
<dbReference type="Pfam" id="PF21226">
    <property type="entry name" value="MalQ_N"/>
    <property type="match status" value="2"/>
</dbReference>
<feature type="region of interest" description="Disordered" evidence="10">
    <location>
        <begin position="668"/>
        <end position="696"/>
    </location>
</feature>
<dbReference type="Gene3D" id="3.20.20.80">
    <property type="entry name" value="Glycosidases"/>
    <property type="match status" value="1"/>
</dbReference>
<dbReference type="RefSeq" id="WP_013888050.1">
    <property type="nucleotide sequence ID" value="NC_015673.1"/>
</dbReference>
<keyword evidence="7" id="KW-0119">Carbohydrate metabolism</keyword>
<gene>
    <name evidence="12" type="primary">malQ</name>
    <name evidence="12" type="ordered locus">CRES_0673</name>
</gene>
<reference evidence="12 13" key="1">
    <citation type="journal article" date="2012" name="BMC Genomics">
        <title>Complete genome sequence, lifestyle, and multi-drug resistance of the human pathogen Corynebacterium resistens DSM 45100 isolated from blood samples of a leukemia patient.</title>
        <authorList>
            <person name="Schroder J."/>
            <person name="Maus I."/>
            <person name="Meyer K."/>
            <person name="Wordemann S."/>
            <person name="Blom J."/>
            <person name="Jaenicke S."/>
            <person name="Schneider J."/>
            <person name="Trost E."/>
            <person name="Tauch A."/>
        </authorList>
    </citation>
    <scope>NUCLEOTIDE SEQUENCE [LARGE SCALE GENOMIC DNA]</scope>
    <source>
        <strain evidence="13">DSM 45100 / JCM 12819 / CCUG 50093 / GTC 2026 / SICGH 158</strain>
    </source>
</reference>
<dbReference type="eggNOG" id="COG1640">
    <property type="taxonomic scope" value="Bacteria"/>
</dbReference>
<dbReference type="STRING" id="662755.CRES_0673"/>
<evidence type="ECO:0000256" key="5">
    <source>
        <dbReference type="ARBA" id="ARBA00022676"/>
    </source>
</evidence>
<dbReference type="Proteomes" id="UP000000492">
    <property type="component" value="Chromosome"/>
</dbReference>
<dbReference type="InterPro" id="IPR003385">
    <property type="entry name" value="Glyco_hydro_77"/>
</dbReference>
<feature type="region of interest" description="Disordered" evidence="10">
    <location>
        <begin position="123"/>
        <end position="178"/>
    </location>
</feature>
<evidence type="ECO:0000313" key="12">
    <source>
        <dbReference type="EMBL" id="AEI09030.1"/>
    </source>
</evidence>
<evidence type="ECO:0000256" key="2">
    <source>
        <dbReference type="ARBA" id="ARBA00005684"/>
    </source>
</evidence>
<evidence type="ECO:0000256" key="10">
    <source>
        <dbReference type="SAM" id="MobiDB-lite"/>
    </source>
</evidence>
<dbReference type="AlphaFoldDB" id="F8DZD6"/>
<evidence type="ECO:0000256" key="7">
    <source>
        <dbReference type="ARBA" id="ARBA00023277"/>
    </source>
</evidence>
<proteinExistence type="inferred from homology"/>
<dbReference type="Pfam" id="PF02446">
    <property type="entry name" value="Glyco_hydro_77"/>
    <property type="match status" value="2"/>
</dbReference>
<dbReference type="HOGENOM" id="CLU_022072_1_0_11"/>
<comment type="catalytic activity">
    <reaction evidence="1">
        <text>Transfers a segment of a (1-&gt;4)-alpha-D-glucan to a new position in an acceptor, which may be glucose or a (1-&gt;4)-alpha-D-glucan.</text>
        <dbReference type="EC" id="2.4.1.25"/>
    </reaction>
</comment>
<evidence type="ECO:0000256" key="8">
    <source>
        <dbReference type="ARBA" id="ARBA00031423"/>
    </source>
</evidence>
<dbReference type="KEGG" id="crd:CRES_0673"/>
<dbReference type="GO" id="GO:0004134">
    <property type="term" value="F:4-alpha-glucanotransferase activity"/>
    <property type="evidence" value="ECO:0007669"/>
    <property type="project" value="UniProtKB-EC"/>
</dbReference>
<evidence type="ECO:0000256" key="6">
    <source>
        <dbReference type="ARBA" id="ARBA00022679"/>
    </source>
</evidence>
<dbReference type="InterPro" id="IPR017853">
    <property type="entry name" value="GH"/>
</dbReference>
<dbReference type="PANTHER" id="PTHR32438">
    <property type="entry name" value="4-ALPHA-GLUCANOTRANSFERASE DPE1, CHLOROPLASTIC/AMYLOPLASTIC"/>
    <property type="match status" value="1"/>
</dbReference>
<evidence type="ECO:0000259" key="11">
    <source>
        <dbReference type="Pfam" id="PF21226"/>
    </source>
</evidence>
<dbReference type="InterPro" id="IPR048458">
    <property type="entry name" value="MalQ_N"/>
</dbReference>
<evidence type="ECO:0000256" key="9">
    <source>
        <dbReference type="ARBA" id="ARBA00031501"/>
    </source>
</evidence>
<comment type="similarity">
    <text evidence="2">Belongs to the disproportionating enzyme family.</text>
</comment>
<dbReference type="EMBL" id="CP002857">
    <property type="protein sequence ID" value="AEI09030.1"/>
    <property type="molecule type" value="Genomic_DNA"/>
</dbReference>
<name>F8DZD6_CORRG</name>
<feature type="compositionally biased region" description="Polar residues" evidence="10">
    <location>
        <begin position="149"/>
        <end position="166"/>
    </location>
</feature>
<dbReference type="SUPFAM" id="SSF51445">
    <property type="entry name" value="(Trans)glycosidases"/>
    <property type="match status" value="1"/>
</dbReference>
<organism evidence="12 13">
    <name type="scientific">Corynebacterium resistens (strain DSM 45100 / JCM 12819 / GTC 2026 / SICGH 158)</name>
    <dbReference type="NCBI Taxonomy" id="662755"/>
    <lineage>
        <taxon>Bacteria</taxon>
        <taxon>Bacillati</taxon>
        <taxon>Actinomycetota</taxon>
        <taxon>Actinomycetes</taxon>
        <taxon>Mycobacteriales</taxon>
        <taxon>Corynebacteriaceae</taxon>
        <taxon>Corynebacterium</taxon>
    </lineage>
</organism>
<dbReference type="GO" id="GO:0005975">
    <property type="term" value="P:carbohydrate metabolic process"/>
    <property type="evidence" value="ECO:0007669"/>
    <property type="project" value="InterPro"/>
</dbReference>
<sequence>MNAEATRALHELATACGVATSYTGQDGSTVTVEESTILFTLRELGVDLPAKGVELFHLDAALVTHTYHRLVRMVPPTVTARAGQSQQLPVTCIDGEQVEATIVLEDGSQLPLEQLDVWVPPQTVRVPSGASGQTHPVAGEDLQPPRNVEVQSNNSPAQSKNVTAQSDRAADQPYNATNQPREVTFGTATFHLPELPAGWHELHIRATSTQATATLLVSPNRLSSTQKLLDNPATGVMAQLYSVRDAGAWGLGDYATIGALGQALEELGGADFLLVNPMHAAEVTVPVEDSPYLPTTRRYSNPIYLRIENIPEYSERPELHERISELSHDVAATNASSDLLDRNAVWGAKLSALALLYQAGLPAERLRKLQEFIAAEGEGLEGFVTWCVANAGDHAHLGANFWAWVQMLCQEQEMAAQNELLKYQRIGLMADLAVGVHPGGADARTLEYALAPGASVGAPPDGYNQQGQDWSQPPWHPWKLAEHGYRPWRDMLRTILRTAGGIRVDHVLGLFRLWWIPRMQSPTTGTYVHYDHEAMVGALLLEAERAGAVVVGEDLGTFEPWVQQYLAERHVLGTTVLWFEGDENGAKPADRYRKLSLTSVTTHDLPPTASYLRGGHITLREQLGVLTTSVEDEFANDARWQVEVLSNLSRSGAFAGYPCEGYFPTISEELDDPVHGRDSRPGGADGLTSSSPSATADHRVAAHSSGILEGMHRFLALTPSALRCVALVDMVGDLRAQNQPGTTQDRYPNWRVPLCDHEGRAVMVEDLPKLQLARDVLAAARGETEVV</sequence>
<evidence type="ECO:0000256" key="1">
    <source>
        <dbReference type="ARBA" id="ARBA00000439"/>
    </source>
</evidence>
<dbReference type="EC" id="2.4.1.25" evidence="3"/>
<evidence type="ECO:0000256" key="4">
    <source>
        <dbReference type="ARBA" id="ARBA00020295"/>
    </source>
</evidence>
<feature type="domain" description="MalQ N-terminal beta-sandwich" evidence="11">
    <location>
        <begin position="173"/>
        <end position="219"/>
    </location>
</feature>
<keyword evidence="13" id="KW-1185">Reference proteome</keyword>
<keyword evidence="6 12" id="KW-0808">Transferase</keyword>
<dbReference type="PANTHER" id="PTHR32438:SF5">
    <property type="entry name" value="4-ALPHA-GLUCANOTRANSFERASE DPE1, CHLOROPLASTIC_AMYLOPLASTIC"/>
    <property type="match status" value="1"/>
</dbReference>
<evidence type="ECO:0000256" key="3">
    <source>
        <dbReference type="ARBA" id="ARBA00012560"/>
    </source>
</evidence>
<accession>F8DZD6</accession>